<evidence type="ECO:0000256" key="10">
    <source>
        <dbReference type="ARBA" id="ARBA00029500"/>
    </source>
</evidence>
<evidence type="ECO:0000259" key="11">
    <source>
        <dbReference type="PROSITE" id="PS50045"/>
    </source>
</evidence>
<dbReference type="CDD" id="cd00009">
    <property type="entry name" value="AAA"/>
    <property type="match status" value="1"/>
</dbReference>
<evidence type="ECO:0000313" key="13">
    <source>
        <dbReference type="EMBL" id="GLT24099.1"/>
    </source>
</evidence>
<evidence type="ECO:0000256" key="8">
    <source>
        <dbReference type="ARBA" id="ARBA00023125"/>
    </source>
</evidence>
<keyword evidence="2" id="KW-0963">Cytoplasm</keyword>
<keyword evidence="6" id="KW-0067">ATP-binding</keyword>
<dbReference type="Gene3D" id="1.10.8.60">
    <property type="match status" value="1"/>
</dbReference>
<dbReference type="InterPro" id="IPR009057">
    <property type="entry name" value="Homeodomain-like_sf"/>
</dbReference>
<feature type="domain" description="Sigma-54 factor interaction" evidence="11">
    <location>
        <begin position="201"/>
        <end position="431"/>
    </location>
</feature>
<protein>
    <recommendedName>
        <fullName evidence="10">HTH-type transcriptional regulatory protein TyrR</fullName>
    </recommendedName>
</protein>
<dbReference type="InterPro" id="IPR058031">
    <property type="entry name" value="AAA_lid_NorR"/>
</dbReference>
<keyword evidence="3" id="KW-0678">Repressor</keyword>
<dbReference type="RefSeq" id="WP_284189265.1">
    <property type="nucleotide sequence ID" value="NZ_BSPX01000072.1"/>
</dbReference>
<dbReference type="Gene3D" id="3.30.450.20">
    <property type="entry name" value="PAS domain"/>
    <property type="match status" value="1"/>
</dbReference>
<dbReference type="SUPFAM" id="SSF52540">
    <property type="entry name" value="P-loop containing nucleoside triphosphate hydrolases"/>
    <property type="match status" value="1"/>
</dbReference>
<feature type="domain" description="ACT" evidence="12">
    <location>
        <begin position="2"/>
        <end position="71"/>
    </location>
</feature>
<evidence type="ECO:0000256" key="3">
    <source>
        <dbReference type="ARBA" id="ARBA00022491"/>
    </source>
</evidence>
<dbReference type="Gene3D" id="3.30.70.260">
    <property type="match status" value="1"/>
</dbReference>
<dbReference type="InterPro" id="IPR003593">
    <property type="entry name" value="AAA+_ATPase"/>
</dbReference>
<evidence type="ECO:0000256" key="4">
    <source>
        <dbReference type="ARBA" id="ARBA00022741"/>
    </source>
</evidence>
<dbReference type="Pfam" id="PF00158">
    <property type="entry name" value="Sigma54_activat"/>
    <property type="match status" value="1"/>
</dbReference>
<dbReference type="SMART" id="SM00382">
    <property type="entry name" value="AAA"/>
    <property type="match status" value="1"/>
</dbReference>
<dbReference type="InterPro" id="IPR030828">
    <property type="entry name" value="HTH_TyrR"/>
</dbReference>
<evidence type="ECO:0000259" key="12">
    <source>
        <dbReference type="PROSITE" id="PS51671"/>
    </source>
</evidence>
<dbReference type="PANTHER" id="PTHR32071:SF3">
    <property type="entry name" value="HTH-TYPE TRANSCRIPTIONAL REGULATORY PROTEIN TYRR"/>
    <property type="match status" value="1"/>
</dbReference>
<evidence type="ECO:0000256" key="5">
    <source>
        <dbReference type="ARBA" id="ARBA00022797"/>
    </source>
</evidence>
<proteinExistence type="predicted"/>
<evidence type="ECO:0000256" key="1">
    <source>
        <dbReference type="ARBA" id="ARBA00004496"/>
    </source>
</evidence>
<dbReference type="InterPro" id="IPR025943">
    <property type="entry name" value="Sigma_54_int_dom_ATP-bd_2"/>
</dbReference>
<name>A0ABQ6FFL8_9RHOO</name>
<evidence type="ECO:0000256" key="7">
    <source>
        <dbReference type="ARBA" id="ARBA00023015"/>
    </source>
</evidence>
<keyword evidence="4" id="KW-0547">Nucleotide-binding</keyword>
<keyword evidence="7" id="KW-0805">Transcription regulation</keyword>
<dbReference type="InterPro" id="IPR002078">
    <property type="entry name" value="Sigma_54_int"/>
</dbReference>
<dbReference type="PROSITE" id="PS00676">
    <property type="entry name" value="SIGMA54_INTERACT_2"/>
    <property type="match status" value="1"/>
</dbReference>
<dbReference type="InterPro" id="IPR025662">
    <property type="entry name" value="Sigma_54_int_dom_ATP-bd_1"/>
</dbReference>
<organism evidence="13 14">
    <name type="scientific">Zoogloea oryzae</name>
    <dbReference type="NCBI Taxonomy" id="310767"/>
    <lineage>
        <taxon>Bacteria</taxon>
        <taxon>Pseudomonadati</taxon>
        <taxon>Pseudomonadota</taxon>
        <taxon>Betaproteobacteria</taxon>
        <taxon>Rhodocyclales</taxon>
        <taxon>Zoogloeaceae</taxon>
        <taxon>Zoogloea</taxon>
    </lineage>
</organism>
<keyword evidence="5" id="KW-0058">Aromatic hydrocarbons catabolism</keyword>
<keyword evidence="8" id="KW-0238">DNA-binding</keyword>
<reference evidence="14" key="1">
    <citation type="journal article" date="2019" name="Int. J. Syst. Evol. Microbiol.">
        <title>The Global Catalogue of Microorganisms (GCM) 10K type strain sequencing project: providing services to taxonomists for standard genome sequencing and annotation.</title>
        <authorList>
            <consortium name="The Broad Institute Genomics Platform"/>
            <consortium name="The Broad Institute Genome Sequencing Center for Infectious Disease"/>
            <person name="Wu L."/>
            <person name="Ma J."/>
        </authorList>
    </citation>
    <scope>NUCLEOTIDE SEQUENCE [LARGE SCALE GENOMIC DNA]</scope>
    <source>
        <strain evidence="14">NBRC 102407</strain>
    </source>
</reference>
<dbReference type="Pfam" id="PF25601">
    <property type="entry name" value="AAA_lid_14"/>
    <property type="match status" value="1"/>
</dbReference>
<dbReference type="InterPro" id="IPR027417">
    <property type="entry name" value="P-loop_NTPase"/>
</dbReference>
<evidence type="ECO:0000256" key="2">
    <source>
        <dbReference type="ARBA" id="ARBA00022490"/>
    </source>
</evidence>
<sequence>MRIDVFFSDRVGIAQEVLAELARRSFNVTAVEVDPPHIFIEAPELDERSFNALREHLFLLRGVLSVEPVGMLPGAQRRLYLDALLASQPDPVFAIDEAGRVVIANGAASAACRLAEGSLIGTSIQGLIGKPDLLRDLAAADYHLPACEVVISGEPFLLETMPLHETGGRVAGAVLTLHAPSRMGERMSALQNYDAGGFDAILGTSPEIEQLKQRAARMAMVDAPLLITGETGTGKELLAHACHASSSRRSQPFFALNCAALPENLAESELFGYSAGAFTGGLRGGKPGLLELADGGTVFLDEIGEMSPYLQAKLLRFLNDGSFRRVGGEREVRMNVRIISATHRSLEAMASSGHFREDLLFRLNVLNLQVPPLRERPGDILPLAHAFLARACAQAARPPMRLSQSACAAMLDNPWAGNVRQLQNVIFRTVTMTERSIIQAEDLELAQVTTPAQSGEVLTLEQAVADFEKELLQRLYKEFPSSRRLAKRLGTSHSAIANRLRRYGID</sequence>
<comment type="subcellular location">
    <subcellularLocation>
        <location evidence="1">Cytoplasm</location>
    </subcellularLocation>
</comment>
<dbReference type="PROSITE" id="PS50045">
    <property type="entry name" value="SIGMA54_INTERACT_4"/>
    <property type="match status" value="1"/>
</dbReference>
<dbReference type="SUPFAM" id="SSF55785">
    <property type="entry name" value="PYP-like sensor domain (PAS domain)"/>
    <property type="match status" value="1"/>
</dbReference>
<dbReference type="PROSITE" id="PS00675">
    <property type="entry name" value="SIGMA54_INTERACT_1"/>
    <property type="match status" value="1"/>
</dbReference>
<accession>A0ABQ6FFL8</accession>
<dbReference type="PANTHER" id="PTHR32071">
    <property type="entry name" value="TRANSCRIPTIONAL REGULATORY PROTEIN"/>
    <property type="match status" value="1"/>
</dbReference>
<evidence type="ECO:0000313" key="14">
    <source>
        <dbReference type="Proteomes" id="UP001157167"/>
    </source>
</evidence>
<dbReference type="NCBIfam" id="TIGR04381">
    <property type="entry name" value="HTH_TypR"/>
    <property type="match status" value="1"/>
</dbReference>
<dbReference type="Gene3D" id="3.40.50.300">
    <property type="entry name" value="P-loop containing nucleotide triphosphate hydrolases"/>
    <property type="match status" value="1"/>
</dbReference>
<dbReference type="EMBL" id="BSPX01000072">
    <property type="protein sequence ID" value="GLT24099.1"/>
    <property type="molecule type" value="Genomic_DNA"/>
</dbReference>
<dbReference type="InterPro" id="IPR002912">
    <property type="entry name" value="ACT_dom"/>
</dbReference>
<dbReference type="PROSITE" id="PS51671">
    <property type="entry name" value="ACT"/>
    <property type="match status" value="1"/>
</dbReference>
<comment type="caution">
    <text evidence="13">The sequence shown here is derived from an EMBL/GenBank/DDBJ whole genome shotgun (WGS) entry which is preliminary data.</text>
</comment>
<dbReference type="Gene3D" id="1.10.10.60">
    <property type="entry name" value="Homeodomain-like"/>
    <property type="match status" value="1"/>
</dbReference>
<gene>
    <name evidence="13" type="ORF">GCM10007933_35710</name>
</gene>
<dbReference type="Pfam" id="PF00989">
    <property type="entry name" value="PAS"/>
    <property type="match status" value="1"/>
</dbReference>
<keyword evidence="14" id="KW-1185">Reference proteome</keyword>
<dbReference type="InterPro" id="IPR013767">
    <property type="entry name" value="PAS_fold"/>
</dbReference>
<dbReference type="Pfam" id="PF18024">
    <property type="entry name" value="HTH_50"/>
    <property type="match status" value="1"/>
</dbReference>
<dbReference type="SUPFAM" id="SSF46689">
    <property type="entry name" value="Homeodomain-like"/>
    <property type="match status" value="1"/>
</dbReference>
<keyword evidence="9" id="KW-0804">Transcription</keyword>
<dbReference type="Proteomes" id="UP001157167">
    <property type="component" value="Unassembled WGS sequence"/>
</dbReference>
<evidence type="ECO:0000256" key="6">
    <source>
        <dbReference type="ARBA" id="ARBA00022840"/>
    </source>
</evidence>
<evidence type="ECO:0000256" key="9">
    <source>
        <dbReference type="ARBA" id="ARBA00023163"/>
    </source>
</evidence>
<dbReference type="InterPro" id="IPR035965">
    <property type="entry name" value="PAS-like_dom_sf"/>
</dbReference>